<feature type="compositionally biased region" description="Polar residues" evidence="22">
    <location>
        <begin position="429"/>
        <end position="441"/>
    </location>
</feature>
<dbReference type="GO" id="GO:0005737">
    <property type="term" value="C:cytoplasm"/>
    <property type="evidence" value="ECO:0007669"/>
    <property type="project" value="UniProtKB-SubCell"/>
</dbReference>
<keyword evidence="15" id="KW-0067">ATP-binding</keyword>
<keyword evidence="14" id="KW-0347">Helicase</keyword>
<dbReference type="CDD" id="cd10843">
    <property type="entry name" value="DSRM_DICER"/>
    <property type="match status" value="1"/>
</dbReference>
<dbReference type="GO" id="GO:0003723">
    <property type="term" value="F:RNA binding"/>
    <property type="evidence" value="ECO:0007669"/>
    <property type="project" value="UniProtKB-UniRule"/>
</dbReference>
<dbReference type="PROSITE" id="PS50142">
    <property type="entry name" value="RNASE_3_2"/>
    <property type="match status" value="2"/>
</dbReference>
<keyword evidence="11" id="KW-0547">Nucleotide-binding</keyword>
<dbReference type="SMART" id="SM00358">
    <property type="entry name" value="DSRM"/>
    <property type="match status" value="1"/>
</dbReference>
<dbReference type="HAMAP" id="MF_00104">
    <property type="entry name" value="RNase_III"/>
    <property type="match status" value="1"/>
</dbReference>
<evidence type="ECO:0000256" key="5">
    <source>
        <dbReference type="ARBA" id="ARBA00012177"/>
    </source>
</evidence>
<dbReference type="GO" id="GO:0004386">
    <property type="term" value="F:helicase activity"/>
    <property type="evidence" value="ECO:0007669"/>
    <property type="project" value="UniProtKB-KW"/>
</dbReference>
<feature type="region of interest" description="Disordered" evidence="22">
    <location>
        <begin position="474"/>
        <end position="551"/>
    </location>
</feature>
<feature type="region of interest" description="Disordered" evidence="22">
    <location>
        <begin position="1602"/>
        <end position="1647"/>
    </location>
</feature>
<dbReference type="PROSITE" id="PS50821">
    <property type="entry name" value="PAZ"/>
    <property type="match status" value="1"/>
</dbReference>
<dbReference type="InterPro" id="IPR036389">
    <property type="entry name" value="RNase_III_sf"/>
</dbReference>
<feature type="domain" description="Helicase C-terminal" evidence="26">
    <location>
        <begin position="922"/>
        <end position="1096"/>
    </location>
</feature>
<evidence type="ECO:0000256" key="1">
    <source>
        <dbReference type="ARBA" id="ARBA00000109"/>
    </source>
</evidence>
<dbReference type="Pfam" id="PF02170">
    <property type="entry name" value="PAZ"/>
    <property type="match status" value="1"/>
</dbReference>
<feature type="compositionally biased region" description="Polar residues" evidence="22">
    <location>
        <begin position="834"/>
        <end position="844"/>
    </location>
</feature>
<feature type="compositionally biased region" description="Polar residues" evidence="22">
    <location>
        <begin position="1898"/>
        <end position="1915"/>
    </location>
</feature>
<feature type="compositionally biased region" description="Polar residues" evidence="22">
    <location>
        <begin position="792"/>
        <end position="811"/>
    </location>
</feature>
<comment type="cofactor">
    <cofactor evidence="2">
        <name>Mn(2+)</name>
        <dbReference type="ChEBI" id="CHEBI:29035"/>
    </cofactor>
</comment>
<dbReference type="PANTHER" id="PTHR14950:SF37">
    <property type="entry name" value="ENDORIBONUCLEASE DICER"/>
    <property type="match status" value="1"/>
</dbReference>
<evidence type="ECO:0000256" key="22">
    <source>
        <dbReference type="SAM" id="MobiDB-lite"/>
    </source>
</evidence>
<dbReference type="SUPFAM" id="SSF101690">
    <property type="entry name" value="PAZ domain"/>
    <property type="match status" value="1"/>
</dbReference>
<dbReference type="EMBL" id="GU265733">
    <property type="protein sequence ID" value="ADB44075.1"/>
    <property type="molecule type" value="mRNA"/>
</dbReference>
<dbReference type="GO" id="GO:0070578">
    <property type="term" value="C:RISC-loading complex"/>
    <property type="evidence" value="ECO:0007669"/>
    <property type="project" value="TreeGrafter"/>
</dbReference>
<evidence type="ECO:0000256" key="15">
    <source>
        <dbReference type="ARBA" id="ARBA00022840"/>
    </source>
</evidence>
<dbReference type="InterPro" id="IPR044441">
    <property type="entry name" value="DICER_DSRM"/>
</dbReference>
<evidence type="ECO:0000256" key="6">
    <source>
        <dbReference type="ARBA" id="ARBA00022490"/>
    </source>
</evidence>
<evidence type="ECO:0000259" key="25">
    <source>
        <dbReference type="PROSITE" id="PS50821"/>
    </source>
</evidence>
<dbReference type="Gene3D" id="3.30.160.20">
    <property type="match status" value="1"/>
</dbReference>
<keyword evidence="16" id="KW-0460">Magnesium</keyword>
<feature type="domain" description="RNase III" evidence="24">
    <location>
        <begin position="1946"/>
        <end position="2165"/>
    </location>
</feature>
<keyword evidence="18" id="KW-0943">RNA-mediated gene silencing</keyword>
<dbReference type="FunFam" id="1.10.1520.10:FF:000005">
    <property type="entry name" value="Putative endoribonuclease dicer"/>
    <property type="match status" value="1"/>
</dbReference>
<dbReference type="Gene3D" id="1.10.1520.10">
    <property type="entry name" value="Ribonuclease III domain"/>
    <property type="match status" value="2"/>
</dbReference>
<dbReference type="GO" id="GO:0005524">
    <property type="term" value="F:ATP binding"/>
    <property type="evidence" value="ECO:0007669"/>
    <property type="project" value="UniProtKB-KW"/>
</dbReference>
<dbReference type="CDD" id="cd02843">
    <property type="entry name" value="PAZ_dicer_like"/>
    <property type="match status" value="1"/>
</dbReference>
<dbReference type="PROSITE" id="PS51194">
    <property type="entry name" value="HELICASE_CTER"/>
    <property type="match status" value="1"/>
</dbReference>
<dbReference type="SUPFAM" id="SSF69065">
    <property type="entry name" value="RNase III domain-like"/>
    <property type="match status" value="2"/>
</dbReference>
<dbReference type="GO" id="GO:0004525">
    <property type="term" value="F:ribonuclease III activity"/>
    <property type="evidence" value="ECO:0007669"/>
    <property type="project" value="UniProtKB-EC"/>
</dbReference>
<dbReference type="Pfam" id="PF20930">
    <property type="entry name" value="Dicer_PBD"/>
    <property type="match status" value="1"/>
</dbReference>
<feature type="compositionally biased region" description="Acidic residues" evidence="22">
    <location>
        <begin position="1786"/>
        <end position="1799"/>
    </location>
</feature>
<keyword evidence="7" id="KW-0597">Phosphoprotein</keyword>
<feature type="compositionally biased region" description="Basic and acidic residues" evidence="22">
    <location>
        <begin position="1602"/>
        <end position="1611"/>
    </location>
</feature>
<evidence type="ECO:0000256" key="4">
    <source>
        <dbReference type="ARBA" id="ARBA00004496"/>
    </source>
</evidence>
<dbReference type="InterPro" id="IPR005034">
    <property type="entry name" value="Dicer_dimerisation"/>
</dbReference>
<evidence type="ECO:0000256" key="18">
    <source>
        <dbReference type="ARBA" id="ARBA00023158"/>
    </source>
</evidence>
<dbReference type="GO" id="GO:0004530">
    <property type="term" value="F:deoxyribonuclease I activity"/>
    <property type="evidence" value="ECO:0007669"/>
    <property type="project" value="TreeGrafter"/>
</dbReference>
<dbReference type="GO" id="GO:0030422">
    <property type="term" value="P:siRNA processing"/>
    <property type="evidence" value="ECO:0007669"/>
    <property type="project" value="InterPro"/>
</dbReference>
<protein>
    <recommendedName>
        <fullName evidence="5">ribonuclease III</fullName>
        <ecNumber evidence="5">3.1.26.3</ecNumber>
    </recommendedName>
</protein>
<feature type="compositionally biased region" description="Polar residues" evidence="22">
    <location>
        <begin position="513"/>
        <end position="526"/>
    </location>
</feature>
<evidence type="ECO:0000256" key="20">
    <source>
        <dbReference type="ARBA" id="ARBA00035116"/>
    </source>
</evidence>
<feature type="region of interest" description="Disordered" evidence="22">
    <location>
        <begin position="863"/>
        <end position="894"/>
    </location>
</feature>
<keyword evidence="10" id="KW-0677">Repeat</keyword>
<keyword evidence="6" id="KW-0963">Cytoplasm</keyword>
<dbReference type="PANTHER" id="PTHR14950">
    <property type="entry name" value="DICER-RELATED"/>
    <property type="match status" value="1"/>
</dbReference>
<dbReference type="InterPro" id="IPR000999">
    <property type="entry name" value="RNase_III_dom"/>
</dbReference>
<dbReference type="InterPro" id="IPR048513">
    <property type="entry name" value="Dicer_PBD"/>
</dbReference>
<dbReference type="InterPro" id="IPR001650">
    <property type="entry name" value="Helicase_C-like"/>
</dbReference>
<keyword evidence="9" id="KW-0479">Metal-binding</keyword>
<evidence type="ECO:0000259" key="23">
    <source>
        <dbReference type="PROSITE" id="PS50137"/>
    </source>
</evidence>
<dbReference type="PROSITE" id="PS00517">
    <property type="entry name" value="RNASE_3_1"/>
    <property type="match status" value="1"/>
</dbReference>
<dbReference type="Gene3D" id="3.40.50.300">
    <property type="entry name" value="P-loop containing nucleotide triphosphate hydrolases"/>
    <property type="match status" value="2"/>
</dbReference>
<evidence type="ECO:0000256" key="10">
    <source>
        <dbReference type="ARBA" id="ARBA00022737"/>
    </source>
</evidence>
<evidence type="ECO:0000313" key="28">
    <source>
        <dbReference type="EMBL" id="ADB44075.1"/>
    </source>
</evidence>
<evidence type="ECO:0000256" key="11">
    <source>
        <dbReference type="ARBA" id="ARBA00022741"/>
    </source>
</evidence>
<sequence>MMNRVQPENVHSTIFTPREYQVELVDACLKGNTLSVLASRSTRTFLITMVTREMAHLTRSKEQGGKGQRTLLTGWSGPGLVRAGEAIQQNTNLAVTTYTRLEQVDGWLPSRWSHTFTEAQVIIMTVDVLEKGLETGLLQLDMLNLLVITDAHRVATFPPLIKVLNLCRGCRILGMTSPVLSHACSPPQLESFLTHLQDATSCVVDTSSEIVTVLRYVNKPVEKIVMCRDPDPDERSEVELEVRRLVGEALSFLDNHRYDLVEVYGPEYQEFCDDLPDPNKEPRQILMDFLDVLNNLGLWCADRAALYALVEVEKLKKKTAYDRHYLLLCMIFTVMARIRAVVEQAFDKYSELDQILKFSTPKVLRLVEILRQVRPLNFVDPRKRRDRLETLENGKPAAALECSENTQEDKPLAEDESAQEDPLKLATEVGNTENQQGSASKSKVEMSCEGSAEPSDTTTTLCVQESIYGISEIPLVSSGDGAKDPNDECEVNSGNSMPDLEAEEELSEDHSQIHGNSVVLTNSTEPASEDPFVADENSTEDKSELSHGAPSNVFCGSSIEDSSEVVDISTDGGYFTAVSDVSPKCTSKAVSDSFTNDIEDCMMKANCNNHEVNVSRMSEVNTEDFRAEITDRYSCLQDSLEDAVEFTEHSMKGRAADDMHTTVQTCPETTQYCSNTCEDVVAKTNNENGSALEDSLCRLNIKESSCTDGCDTESIKSCDLHNGVLSAKNELLDTAMIQNMKNMTLCNGFEHGSKEDIMDSEKDITSKMNGHVDPYDYDSESEDISDKYKSCESVQSQASVETSSQEGSISDTFVPPATSDLPCKADATSAVDETATTSDSSPNDQELPAHTDGVEESQDLALVSTSGTTQNTPSCSDSAAFSNASNGTQPATQAVSSEAAAMADTLAMLLPNSGKGRKRRDDIKEKVKVHNPEDPDSVCGLIFVHHRSMAKIIYRLLKELSDIGGDFAWIFPQYTVEAKESVKEDPRAAEAEHKKQEEVLRRFRHHECNILVSTRVLEEGIDVPQCNLVLRFDPPTDYRSYVHSCGRARGHDTFYFHLITKNQELSFLHDMATYSAFQQVLVSHCGSVEVGTDREVLSSEANAAHAPYITPAAAAVTMASAIGLLNKYCAKLPSDTFTRLTAMWDVEEMEETAGALKYKCKIMLPINSPLKGTIEGPWQDKVSLAKMAAALECCRRLHQMGELDDQLQPVGKESMKLDDHLCAPPADDQVPEGMPRPGTTKRRQYYYKKVAVCLTGEQPKQGLDLFVYKLDMVLTCPIPDEQNTRGRKIYRPEQSSRSFGIITTKPISQVSGFPVFTRSGEVVVHVQEIERKVNVTQDQLSALQYFHKFTFTHVLRLEKYPIKFDPTNARTAFYIVPLNKFNGSESIDWEFVKEIQSEGDPRPVPPQDDARKKFQFQHDLYEDAVVMPWYRNQDQPQYFYVAEICTHLNPQSDFPDAGFETFEKYYLTKYGLQICNLAQPLLDVDHTSGRLNLLTPRHVNRKGVALPTTSEETKRAKRENLQQKQILVPELCTIHPFPASLWRKAVCLPTILYRINALLLADQLRLSVASEVGLGLQNLLPDFSWPPLDFGWSLADVLKKNQENQEQDDKSNNSSEATNNKQKATKAENPECESPTLTAKKKAPKKTNDMEIGTWSNDMAVDPPTPPFDMDTMNGPDEFEIDTFDPNVALPDNLTLLNGFSGADDDIEGELGADWGTGITERRTKSSCNKDSKGGMFRVGSPSNFESDGWDMFGSSGYNGGYGGYGSYDAYGGYGDFQGLADDLEGCESDVSSDMDDDDKSQTEKLWDEEGTKRRSSMAADEGSSDEEIDLNWPDEDEEVRTEKVEEFQAFLEEKQKIIKESSCYLAENESLLIEKAHRKLQNEGKSSPEKVSHRTESSTTEGCEQLSSKGCDNAQQSTSIMIRTVNRDETLALKRPDSEVQCSSWNSICEEMSFSFDFQPDLLNHPGPSPSVILQALTMSNANDGVNLERLETIGDSFLKYAITTFLYCTYPQRHEGKLSYLRSKQVSNLNLYRLGKRKGLGECMVATKFEPHDNWLPPGYFVPRELEEALIDSGVPAGHWNMADLPGLHDLASDEIRRLVQERSEQIKRSKNEQATSELMATQNPHDLPIFIPYNLLTQHSIPDKSIADCVEALIGAYLTTCGPRGALLFMSWLGIKVLPCTLEDSPETGQLIIYGHLESPQSPLYHCPLTDTKKELDLLLSGYQVFEEKIGYTFQDRSYLLQAFTHASYYKNRLTDCYQRLEFLGDAVLDYLITRHLYEDKRQHSPGALTDLRSALVNNTIFASLAVKYDYHKYFRHFSPGLDRVIRDFVKMQEENGHKINEEYYFMEEDECEAAEDIEVPKALGDVFESVAGAIFLDSGSSLDAVWSVYYTMMCREIEQFSGVVPKSPIRELLEMEPETAKFGKPERLVDGKVRVSVEIFGKGSFSGVGRNYRIAKSTAAKRALRHLKKLQMMANQGI</sequence>
<dbReference type="InterPro" id="IPR014720">
    <property type="entry name" value="dsRBD_dom"/>
</dbReference>
<dbReference type="GO" id="GO:0005634">
    <property type="term" value="C:nucleus"/>
    <property type="evidence" value="ECO:0007669"/>
    <property type="project" value="TreeGrafter"/>
</dbReference>
<comment type="catalytic activity">
    <reaction evidence="1">
        <text>Endonucleolytic cleavage to 5'-phosphomonoester.</text>
        <dbReference type="EC" id="3.1.26.3"/>
    </reaction>
</comment>
<feature type="region of interest" description="Disordered" evidence="22">
    <location>
        <begin position="1881"/>
        <end position="1915"/>
    </location>
</feature>
<dbReference type="PROSITE" id="PS51327">
    <property type="entry name" value="DICER_DSRBF"/>
    <property type="match status" value="1"/>
</dbReference>
<evidence type="ECO:0000259" key="27">
    <source>
        <dbReference type="PROSITE" id="PS51327"/>
    </source>
</evidence>
<dbReference type="Pfam" id="PF20932">
    <property type="entry name" value="Dicer_dsRBD"/>
    <property type="match status" value="1"/>
</dbReference>
<keyword evidence="12" id="KW-0255">Endonuclease</keyword>
<evidence type="ECO:0000256" key="9">
    <source>
        <dbReference type="ARBA" id="ARBA00022723"/>
    </source>
</evidence>
<dbReference type="GO" id="GO:0046872">
    <property type="term" value="F:metal ion binding"/>
    <property type="evidence" value="ECO:0007669"/>
    <property type="project" value="UniProtKB-KW"/>
</dbReference>
<evidence type="ECO:0000259" key="24">
    <source>
        <dbReference type="PROSITE" id="PS50142"/>
    </source>
</evidence>
<evidence type="ECO:0000256" key="8">
    <source>
        <dbReference type="ARBA" id="ARBA00022722"/>
    </source>
</evidence>
<evidence type="ECO:0000256" key="7">
    <source>
        <dbReference type="ARBA" id="ARBA00022553"/>
    </source>
</evidence>
<feature type="compositionally biased region" description="Basic and acidic residues" evidence="22">
    <location>
        <begin position="1881"/>
        <end position="1897"/>
    </location>
</feature>
<feature type="region of interest" description="Disordered" evidence="22">
    <location>
        <begin position="766"/>
        <end position="850"/>
    </location>
</feature>
<feature type="compositionally biased region" description="Basic and acidic residues" evidence="22">
    <location>
        <begin position="1800"/>
        <end position="1813"/>
    </location>
</feature>
<evidence type="ECO:0000256" key="17">
    <source>
        <dbReference type="ARBA" id="ARBA00022884"/>
    </source>
</evidence>
<feature type="region of interest" description="Disordered" evidence="22">
    <location>
        <begin position="1786"/>
        <end position="1841"/>
    </location>
</feature>
<dbReference type="CDD" id="cd00593">
    <property type="entry name" value="RIBOc"/>
    <property type="match status" value="2"/>
</dbReference>
<dbReference type="InterPro" id="IPR036085">
    <property type="entry name" value="PAZ_dom_sf"/>
</dbReference>
<feature type="region of interest" description="Disordered" evidence="22">
    <location>
        <begin position="389"/>
        <end position="459"/>
    </location>
</feature>
<evidence type="ECO:0000256" key="3">
    <source>
        <dbReference type="ARBA" id="ARBA00001946"/>
    </source>
</evidence>
<evidence type="ECO:0000256" key="14">
    <source>
        <dbReference type="ARBA" id="ARBA00022806"/>
    </source>
</evidence>
<dbReference type="Gene3D" id="2.170.260.10">
    <property type="entry name" value="paz domain"/>
    <property type="match status" value="1"/>
</dbReference>
<dbReference type="PROSITE" id="PS50137">
    <property type="entry name" value="DS_RBD"/>
    <property type="match status" value="1"/>
</dbReference>
<dbReference type="Pfam" id="PF00271">
    <property type="entry name" value="Helicase_C"/>
    <property type="match status" value="1"/>
</dbReference>
<keyword evidence="17 21" id="KW-0694">RNA-binding</keyword>
<dbReference type="SUPFAM" id="SSF52540">
    <property type="entry name" value="P-loop containing nucleoside triphosphate hydrolases"/>
    <property type="match status" value="1"/>
</dbReference>
<dbReference type="InterPro" id="IPR038248">
    <property type="entry name" value="Dicer_dimer_sf"/>
</dbReference>
<dbReference type="OrthoDB" id="2392202at2759"/>
<dbReference type="InterPro" id="IPR003100">
    <property type="entry name" value="PAZ_dom"/>
</dbReference>
<dbReference type="SUPFAM" id="SSF54768">
    <property type="entry name" value="dsRNA-binding domain-like"/>
    <property type="match status" value="1"/>
</dbReference>
<evidence type="ECO:0000256" key="19">
    <source>
        <dbReference type="ARBA" id="ARBA00023211"/>
    </source>
</evidence>
<dbReference type="InterPro" id="IPR027417">
    <property type="entry name" value="P-loop_NTPase"/>
</dbReference>
<dbReference type="InterPro" id="IPR048512">
    <property type="entry name" value="Dicer_platform"/>
</dbReference>
<name>D2XYX5_PENJP</name>
<comment type="cofactor">
    <cofactor evidence="3">
        <name>Mg(2+)</name>
        <dbReference type="ChEBI" id="CHEBI:18420"/>
    </cofactor>
</comment>
<accession>D2XYX5</accession>
<keyword evidence="19" id="KW-0464">Manganese</keyword>
<evidence type="ECO:0000256" key="16">
    <source>
        <dbReference type="ARBA" id="ARBA00022842"/>
    </source>
</evidence>
<feature type="domain" description="Dicer dsRNA-binding fold" evidence="27">
    <location>
        <begin position="1121"/>
        <end position="1217"/>
    </location>
</feature>
<dbReference type="GO" id="GO:0016441">
    <property type="term" value="P:post-transcriptional gene silencing"/>
    <property type="evidence" value="ECO:0007669"/>
    <property type="project" value="UniProtKB-ARBA"/>
</dbReference>
<dbReference type="FunFam" id="2.170.260.10:FF:000002">
    <property type="entry name" value="Putative Endoribonuclease Dicer"/>
    <property type="match status" value="1"/>
</dbReference>
<dbReference type="InterPro" id="IPR011907">
    <property type="entry name" value="RNase_III"/>
</dbReference>
<evidence type="ECO:0000256" key="2">
    <source>
        <dbReference type="ARBA" id="ARBA00001936"/>
    </source>
</evidence>
<feature type="compositionally biased region" description="Polar residues" evidence="22">
    <location>
        <begin position="1612"/>
        <end position="1622"/>
    </location>
</feature>
<dbReference type="Pfam" id="PF00636">
    <property type="entry name" value="Ribonuclease_3"/>
    <property type="match status" value="2"/>
</dbReference>
<comment type="similarity">
    <text evidence="20">Belongs to the helicase family. Dicer subfamily.</text>
</comment>
<reference evidence="28" key="1">
    <citation type="submission" date="2009-12" db="EMBL/GenBank/DDBJ databases">
        <title>Identification and function analysis of dicer-1 from Marsupenaeus japonicus shrimp.</title>
        <authorList>
            <person name="Huang T."/>
            <person name="Xu D."/>
            <person name="Zhang X."/>
        </authorList>
    </citation>
    <scope>NUCLEOTIDE SEQUENCE</scope>
</reference>
<evidence type="ECO:0000256" key="13">
    <source>
        <dbReference type="ARBA" id="ARBA00022801"/>
    </source>
</evidence>
<dbReference type="Gene3D" id="3.30.160.380">
    <property type="entry name" value="Dicer dimerisation domain"/>
    <property type="match status" value="1"/>
</dbReference>
<feature type="domain" description="DRBM" evidence="23">
    <location>
        <begin position="2436"/>
        <end position="2473"/>
    </location>
</feature>
<dbReference type="Pfam" id="PF03368">
    <property type="entry name" value="Dicer_dimer"/>
    <property type="match status" value="1"/>
</dbReference>
<evidence type="ECO:0000259" key="26">
    <source>
        <dbReference type="PROSITE" id="PS51194"/>
    </source>
</evidence>
<dbReference type="SMART" id="SM00490">
    <property type="entry name" value="HELICc"/>
    <property type="match status" value="1"/>
</dbReference>
<dbReference type="Pfam" id="PF20931">
    <property type="entry name" value="Dicer_platform"/>
    <property type="match status" value="1"/>
</dbReference>
<keyword evidence="13" id="KW-0378">Hydrolase</keyword>
<dbReference type="GO" id="GO:0006364">
    <property type="term" value="P:rRNA processing"/>
    <property type="evidence" value="ECO:0007669"/>
    <property type="project" value="InterPro"/>
</dbReference>
<organism evidence="28">
    <name type="scientific">Penaeus japonicus</name>
    <name type="common">Kuruma prawn</name>
    <name type="synonym">Marsupenaeus japonicus</name>
    <dbReference type="NCBI Taxonomy" id="27405"/>
    <lineage>
        <taxon>Eukaryota</taxon>
        <taxon>Metazoa</taxon>
        <taxon>Ecdysozoa</taxon>
        <taxon>Arthropoda</taxon>
        <taxon>Crustacea</taxon>
        <taxon>Multicrustacea</taxon>
        <taxon>Malacostraca</taxon>
        <taxon>Eumalacostraca</taxon>
        <taxon>Eucarida</taxon>
        <taxon>Decapoda</taxon>
        <taxon>Dendrobranchiata</taxon>
        <taxon>Penaeoidea</taxon>
        <taxon>Penaeidae</taxon>
        <taxon>Penaeus</taxon>
    </lineage>
</organism>
<proteinExistence type="evidence at transcript level"/>
<dbReference type="GO" id="GO:0006309">
    <property type="term" value="P:apoptotic DNA fragmentation"/>
    <property type="evidence" value="ECO:0007669"/>
    <property type="project" value="TreeGrafter"/>
</dbReference>
<dbReference type="FunFam" id="3.30.160.20:FF:000015">
    <property type="entry name" value="endoribonuclease Dicer"/>
    <property type="match status" value="1"/>
</dbReference>
<feature type="domain" description="PAZ" evidence="25">
    <location>
        <begin position="1387"/>
        <end position="1536"/>
    </location>
</feature>
<evidence type="ECO:0000256" key="12">
    <source>
        <dbReference type="ARBA" id="ARBA00022759"/>
    </source>
</evidence>
<dbReference type="EC" id="3.1.26.3" evidence="5"/>
<dbReference type="SMART" id="SM00949">
    <property type="entry name" value="PAZ"/>
    <property type="match status" value="1"/>
</dbReference>
<comment type="subcellular location">
    <subcellularLocation>
        <location evidence="4">Cytoplasm</location>
    </subcellularLocation>
</comment>
<dbReference type="SMART" id="SM00535">
    <property type="entry name" value="RIBOc"/>
    <property type="match status" value="2"/>
</dbReference>
<dbReference type="GO" id="GO:0031054">
    <property type="term" value="P:pre-miRNA processing"/>
    <property type="evidence" value="ECO:0007669"/>
    <property type="project" value="InterPro"/>
</dbReference>
<feature type="compositionally biased region" description="Acidic residues" evidence="22">
    <location>
        <begin position="1823"/>
        <end position="1840"/>
    </location>
</feature>
<feature type="domain" description="RNase III" evidence="24">
    <location>
        <begin position="2226"/>
        <end position="2383"/>
    </location>
</feature>
<evidence type="ECO:0000256" key="21">
    <source>
        <dbReference type="PROSITE-ProRule" id="PRU00657"/>
    </source>
</evidence>
<dbReference type="CDD" id="cd15903">
    <property type="entry name" value="Dicer_PBD"/>
    <property type="match status" value="1"/>
</dbReference>
<keyword evidence="8" id="KW-0540">Nuclease</keyword>
<gene>
    <name evidence="28" type="primary">Dcr1</name>
</gene>